<comment type="caution">
    <text evidence="1">The sequence shown here is derived from an EMBL/GenBank/DDBJ whole genome shotgun (WGS) entry which is preliminary data.</text>
</comment>
<sequence length="61" mass="7067">MIFGIFAYLFVMFGFLMKDICPWCKQHFFSQSSGGPIYIKSIGLFTRKHCAHCQEPKTKSN</sequence>
<proteinExistence type="predicted"/>
<gene>
    <name evidence="1" type="ORF">D7V20_05585</name>
</gene>
<organism evidence="1 2">
    <name type="scientific">Acinetobacter rongchengensis</name>
    <dbReference type="NCBI Taxonomy" id="2419601"/>
    <lineage>
        <taxon>Bacteria</taxon>
        <taxon>Pseudomonadati</taxon>
        <taxon>Pseudomonadota</taxon>
        <taxon>Gammaproteobacteria</taxon>
        <taxon>Moraxellales</taxon>
        <taxon>Moraxellaceae</taxon>
        <taxon>Acinetobacter</taxon>
    </lineage>
</organism>
<evidence type="ECO:0000313" key="2">
    <source>
        <dbReference type="Proteomes" id="UP000280405"/>
    </source>
</evidence>
<keyword evidence="2" id="KW-1185">Reference proteome</keyword>
<dbReference type="Proteomes" id="UP000280405">
    <property type="component" value="Unassembled WGS sequence"/>
</dbReference>
<evidence type="ECO:0000313" key="1">
    <source>
        <dbReference type="EMBL" id="RKG39318.1"/>
    </source>
</evidence>
<name>A0A3A8EYS2_9GAMM</name>
<accession>A0A3A8EYS2</accession>
<dbReference type="EMBL" id="RAXT01000006">
    <property type="protein sequence ID" value="RKG39318.1"/>
    <property type="molecule type" value="Genomic_DNA"/>
</dbReference>
<dbReference type="AlphaFoldDB" id="A0A3A8EYS2"/>
<reference evidence="1 2" key="1">
    <citation type="submission" date="2018-09" db="EMBL/GenBank/DDBJ databases">
        <title>The draft genome of Acinetobacter spp. strains.</title>
        <authorList>
            <person name="Qin J."/>
            <person name="Feng Y."/>
            <person name="Zong Z."/>
        </authorList>
    </citation>
    <scope>NUCLEOTIDE SEQUENCE [LARGE SCALE GENOMIC DNA]</scope>
    <source>
        <strain evidence="1 2">WCHAc060115</strain>
    </source>
</reference>
<protein>
    <submittedName>
        <fullName evidence="1">Uncharacterized protein</fullName>
    </submittedName>
</protein>